<feature type="transmembrane region" description="Helical" evidence="1">
    <location>
        <begin position="56"/>
        <end position="82"/>
    </location>
</feature>
<protein>
    <submittedName>
        <fullName evidence="2">Uncharacterized protein</fullName>
    </submittedName>
</protein>
<dbReference type="EMBL" id="JACICC010000003">
    <property type="protein sequence ID" value="MBB3809428.1"/>
    <property type="molecule type" value="Genomic_DNA"/>
</dbReference>
<feature type="transmembrane region" description="Helical" evidence="1">
    <location>
        <begin position="16"/>
        <end position="35"/>
    </location>
</feature>
<gene>
    <name evidence="2" type="ORF">FHS81_001510</name>
</gene>
<keyword evidence="3" id="KW-1185">Reference proteome</keyword>
<name>A0A7W5Z3M2_9HYPH</name>
<organism evidence="2 3">
    <name type="scientific">Pseudochelatococcus contaminans</name>
    <dbReference type="NCBI Taxonomy" id="1538103"/>
    <lineage>
        <taxon>Bacteria</taxon>
        <taxon>Pseudomonadati</taxon>
        <taxon>Pseudomonadota</taxon>
        <taxon>Alphaproteobacteria</taxon>
        <taxon>Hyphomicrobiales</taxon>
        <taxon>Chelatococcaceae</taxon>
        <taxon>Pseudochelatococcus</taxon>
    </lineage>
</organism>
<keyword evidence="1" id="KW-0812">Transmembrane</keyword>
<evidence type="ECO:0000313" key="2">
    <source>
        <dbReference type="EMBL" id="MBB3809428.1"/>
    </source>
</evidence>
<proteinExistence type="predicted"/>
<dbReference type="RefSeq" id="WP_183751510.1">
    <property type="nucleotide sequence ID" value="NZ_JACICC010000003.1"/>
</dbReference>
<dbReference type="Proteomes" id="UP000537592">
    <property type="component" value="Unassembled WGS sequence"/>
</dbReference>
<comment type="caution">
    <text evidence="2">The sequence shown here is derived from an EMBL/GenBank/DDBJ whole genome shotgun (WGS) entry which is preliminary data.</text>
</comment>
<keyword evidence="1" id="KW-1133">Transmembrane helix</keyword>
<evidence type="ECO:0000313" key="3">
    <source>
        <dbReference type="Proteomes" id="UP000537592"/>
    </source>
</evidence>
<sequence>MTGRPLFVPSPKAGNVLIAIGLCALGWGLYVRFMLVEASNVGLACQAGLPSAGCQVRAITVALFDNNVFGAVALGAAVLHLIRPHVVLLGIALLAAGAGIVLYNTALSAFALALLMLAFARPAPVSDLQPE</sequence>
<reference evidence="2 3" key="1">
    <citation type="submission" date="2020-08" db="EMBL/GenBank/DDBJ databases">
        <title>Genomic Encyclopedia of Type Strains, Phase IV (KMG-IV): sequencing the most valuable type-strain genomes for metagenomic binning, comparative biology and taxonomic classification.</title>
        <authorList>
            <person name="Goeker M."/>
        </authorList>
    </citation>
    <scope>NUCLEOTIDE SEQUENCE [LARGE SCALE GENOMIC DNA]</scope>
    <source>
        <strain evidence="2 3">DSM 28760</strain>
    </source>
</reference>
<keyword evidence="1" id="KW-0472">Membrane</keyword>
<dbReference type="AlphaFoldDB" id="A0A7W5Z3M2"/>
<feature type="transmembrane region" description="Helical" evidence="1">
    <location>
        <begin position="88"/>
        <end position="119"/>
    </location>
</feature>
<evidence type="ECO:0000256" key="1">
    <source>
        <dbReference type="SAM" id="Phobius"/>
    </source>
</evidence>
<accession>A0A7W5Z3M2</accession>